<feature type="domain" description="HTH crp-type" evidence="4">
    <location>
        <begin position="155"/>
        <end position="229"/>
    </location>
</feature>
<proteinExistence type="predicted"/>
<dbReference type="InterPro" id="IPR014710">
    <property type="entry name" value="RmlC-like_jellyroll"/>
</dbReference>
<reference evidence="5 6" key="1">
    <citation type="submission" date="2021-01" db="EMBL/GenBank/DDBJ databases">
        <title>Genome seq and assembly of Devosia sp. G19.</title>
        <authorList>
            <person name="Chhetri G."/>
        </authorList>
    </citation>
    <scope>NUCLEOTIDE SEQUENCE [LARGE SCALE GENOMIC DNA]</scope>
    <source>
        <strain evidence="5 6">G19</strain>
    </source>
</reference>
<dbReference type="Gene3D" id="2.60.120.10">
    <property type="entry name" value="Jelly Rolls"/>
    <property type="match status" value="1"/>
</dbReference>
<dbReference type="Gene3D" id="1.10.10.10">
    <property type="entry name" value="Winged helix-like DNA-binding domain superfamily/Winged helix DNA-binding domain"/>
    <property type="match status" value="1"/>
</dbReference>
<dbReference type="CDD" id="cd00038">
    <property type="entry name" value="CAP_ED"/>
    <property type="match status" value="1"/>
</dbReference>
<protein>
    <submittedName>
        <fullName evidence="5">Crp/Fnr family transcriptional regulator</fullName>
    </submittedName>
</protein>
<dbReference type="SUPFAM" id="SSF51206">
    <property type="entry name" value="cAMP-binding domain-like"/>
    <property type="match status" value="1"/>
</dbReference>
<evidence type="ECO:0000313" key="5">
    <source>
        <dbReference type="EMBL" id="QQR37632.1"/>
    </source>
</evidence>
<evidence type="ECO:0000256" key="2">
    <source>
        <dbReference type="ARBA" id="ARBA00023125"/>
    </source>
</evidence>
<accession>A0ABX7C4F2</accession>
<gene>
    <name evidence="5" type="ORF">JI749_08525</name>
</gene>
<dbReference type="InterPro" id="IPR036388">
    <property type="entry name" value="WH-like_DNA-bd_sf"/>
</dbReference>
<sequence>MSIERTSVEMLLQPFFRKMQIRDKLGIEEQQALAAAADQRLDFTQGQDLVKEGDRPTRSMLVTNGFTCRYGVAPGGDRQITAIHLPGDFVDLHSFLLKEMDHSVGALTDCKVITFPHENLVRVTERFPHLTRLLWLMTLLDGAIHREWLLGMGRLSAPQRTAHRICETYTRLNALGLAENHRFVFPITQAALADAVGITPVHVNRVLQDLRQRGLIGWDKGMMEIRDWNTLAREAQFDNLYLHLVEEPR</sequence>
<evidence type="ECO:0000259" key="4">
    <source>
        <dbReference type="PROSITE" id="PS51063"/>
    </source>
</evidence>
<dbReference type="EMBL" id="CP068047">
    <property type="protein sequence ID" value="QQR37632.1"/>
    <property type="molecule type" value="Genomic_DNA"/>
</dbReference>
<keyword evidence="1" id="KW-0805">Transcription regulation</keyword>
<dbReference type="Pfam" id="PF00027">
    <property type="entry name" value="cNMP_binding"/>
    <property type="match status" value="1"/>
</dbReference>
<keyword evidence="2" id="KW-0238">DNA-binding</keyword>
<name>A0ABX7C4F2_9HYPH</name>
<dbReference type="RefSeq" id="WP_201662220.1">
    <property type="nucleotide sequence ID" value="NZ_CP068047.1"/>
</dbReference>
<dbReference type="InterPro" id="IPR036390">
    <property type="entry name" value="WH_DNA-bd_sf"/>
</dbReference>
<evidence type="ECO:0000256" key="3">
    <source>
        <dbReference type="ARBA" id="ARBA00023163"/>
    </source>
</evidence>
<dbReference type="InterPro" id="IPR000595">
    <property type="entry name" value="cNMP-bd_dom"/>
</dbReference>
<dbReference type="Pfam" id="PF13545">
    <property type="entry name" value="HTH_Crp_2"/>
    <property type="match status" value="1"/>
</dbReference>
<keyword evidence="6" id="KW-1185">Reference proteome</keyword>
<keyword evidence="3" id="KW-0804">Transcription</keyword>
<dbReference type="InterPro" id="IPR018490">
    <property type="entry name" value="cNMP-bd_dom_sf"/>
</dbReference>
<evidence type="ECO:0000313" key="6">
    <source>
        <dbReference type="Proteomes" id="UP000595460"/>
    </source>
</evidence>
<dbReference type="SMART" id="SM00419">
    <property type="entry name" value="HTH_CRP"/>
    <property type="match status" value="1"/>
</dbReference>
<organism evidence="5 6">
    <name type="scientific">Devosia oryziradicis</name>
    <dbReference type="NCBI Taxonomy" id="2801335"/>
    <lineage>
        <taxon>Bacteria</taxon>
        <taxon>Pseudomonadati</taxon>
        <taxon>Pseudomonadota</taxon>
        <taxon>Alphaproteobacteria</taxon>
        <taxon>Hyphomicrobiales</taxon>
        <taxon>Devosiaceae</taxon>
        <taxon>Devosia</taxon>
    </lineage>
</organism>
<dbReference type="InterPro" id="IPR012318">
    <property type="entry name" value="HTH_CRP"/>
</dbReference>
<dbReference type="PROSITE" id="PS51063">
    <property type="entry name" value="HTH_CRP_2"/>
    <property type="match status" value="1"/>
</dbReference>
<dbReference type="SUPFAM" id="SSF46785">
    <property type="entry name" value="Winged helix' DNA-binding domain"/>
    <property type="match status" value="1"/>
</dbReference>
<dbReference type="Proteomes" id="UP000595460">
    <property type="component" value="Chromosome"/>
</dbReference>
<evidence type="ECO:0000256" key="1">
    <source>
        <dbReference type="ARBA" id="ARBA00023015"/>
    </source>
</evidence>